<feature type="domain" description="Chitin-binding type-1" evidence="1">
    <location>
        <begin position="244"/>
        <end position="283"/>
    </location>
</feature>
<dbReference type="PANTHER" id="PTHR46073">
    <property type="entry name" value="CHITINASE"/>
    <property type="match status" value="1"/>
</dbReference>
<accession>A0A0C2H8X5</accession>
<dbReference type="InterPro" id="IPR029070">
    <property type="entry name" value="Chitinase_insertion_sf"/>
</dbReference>
<dbReference type="AlphaFoldDB" id="A0A0C2H8X5"/>
<reference evidence="2 3" key="1">
    <citation type="submission" date="2013-12" db="EMBL/GenBank/DDBJ databases">
        <title>Draft genome of the parsitic nematode Ancylostoma duodenale.</title>
        <authorList>
            <person name="Mitreva M."/>
        </authorList>
    </citation>
    <scope>NUCLEOTIDE SEQUENCE [LARGE SCALE GENOMIC DNA]</scope>
    <source>
        <strain evidence="2 3">Zhejiang</strain>
    </source>
</reference>
<name>A0A0C2H8X5_9BILA</name>
<dbReference type="EMBL" id="KN727310">
    <property type="protein sequence ID" value="KIH65991.1"/>
    <property type="molecule type" value="Genomic_DNA"/>
</dbReference>
<feature type="domain" description="Chitin-binding type-1" evidence="1">
    <location>
        <begin position="165"/>
        <end position="208"/>
    </location>
</feature>
<dbReference type="SMART" id="SM00270">
    <property type="entry name" value="ChtBD1"/>
    <property type="match status" value="2"/>
</dbReference>
<dbReference type="Proteomes" id="UP000054047">
    <property type="component" value="Unassembled WGS sequence"/>
</dbReference>
<dbReference type="CDD" id="cd10909">
    <property type="entry name" value="ChtBD1_GH18_2"/>
    <property type="match status" value="1"/>
</dbReference>
<dbReference type="GO" id="GO:0005975">
    <property type="term" value="P:carbohydrate metabolic process"/>
    <property type="evidence" value="ECO:0007669"/>
    <property type="project" value="InterPro"/>
</dbReference>
<dbReference type="OrthoDB" id="10063355at2759"/>
<dbReference type="GO" id="GO:0008061">
    <property type="term" value="F:chitin binding"/>
    <property type="evidence" value="ECO:0007669"/>
    <property type="project" value="InterPro"/>
</dbReference>
<organism evidence="2 3">
    <name type="scientific">Ancylostoma duodenale</name>
    <dbReference type="NCBI Taxonomy" id="51022"/>
    <lineage>
        <taxon>Eukaryota</taxon>
        <taxon>Metazoa</taxon>
        <taxon>Ecdysozoa</taxon>
        <taxon>Nematoda</taxon>
        <taxon>Chromadorea</taxon>
        <taxon>Rhabditida</taxon>
        <taxon>Rhabditina</taxon>
        <taxon>Rhabditomorpha</taxon>
        <taxon>Strongyloidea</taxon>
        <taxon>Ancylostomatidae</taxon>
        <taxon>Ancylostomatinae</taxon>
        <taxon>Ancylostoma</taxon>
    </lineage>
</organism>
<dbReference type="Gene3D" id="3.10.50.10">
    <property type="match status" value="1"/>
</dbReference>
<keyword evidence="3" id="KW-1185">Reference proteome</keyword>
<dbReference type="PANTHER" id="PTHR46073:SF4">
    <property type="entry name" value="GH18 DOMAIN-CONTAINING PROTEIN"/>
    <property type="match status" value="1"/>
</dbReference>
<dbReference type="SUPFAM" id="SSF51445">
    <property type="entry name" value="(Trans)glycosidases"/>
    <property type="match status" value="1"/>
</dbReference>
<dbReference type="InterPro" id="IPR001002">
    <property type="entry name" value="Chitin-bd_1"/>
</dbReference>
<evidence type="ECO:0000313" key="2">
    <source>
        <dbReference type="EMBL" id="KIH65991.1"/>
    </source>
</evidence>
<sequence>MNAHATMKYYSCQIKATNKLNMGVPFYGRYWHNVGDAADPNDDMWRTAEASDGNTKFEVCIAFSTPCLRNIVRIQGGDVQWRQLHQRFDVSRAKFHQGAKSPYIWLADNKTFVGFENPESLAYKHLLKDKLCIREGRTKGLVYKCSPLNEQRWWTYDDGEELAGMCGKSAPLYNGYYPVCDPDDPGHACCGKFGYCGSGPEFCSCPECVDYGADPMLILKEPVKPTQAKITWYTSDAADGKRGRCGRQAPPIGGIPPTCNPDDENAHCCSNGGYCGNSKVVRKN</sequence>
<dbReference type="Pfam" id="PF00704">
    <property type="entry name" value="Glyco_hydro_18"/>
    <property type="match status" value="1"/>
</dbReference>
<dbReference type="InterPro" id="IPR001223">
    <property type="entry name" value="Glyco_hydro18_cat"/>
</dbReference>
<proteinExistence type="predicted"/>
<evidence type="ECO:0000313" key="3">
    <source>
        <dbReference type="Proteomes" id="UP000054047"/>
    </source>
</evidence>
<dbReference type="Gene3D" id="3.20.20.80">
    <property type="entry name" value="Glycosidases"/>
    <property type="match status" value="1"/>
</dbReference>
<gene>
    <name evidence="2" type="ORF">ANCDUO_03680</name>
</gene>
<dbReference type="InterPro" id="IPR017853">
    <property type="entry name" value="GH"/>
</dbReference>
<protein>
    <recommendedName>
        <fullName evidence="1">Chitin-binding type-1 domain-containing protein</fullName>
    </recommendedName>
</protein>
<evidence type="ECO:0000259" key="1">
    <source>
        <dbReference type="SMART" id="SM00270"/>
    </source>
</evidence>